<feature type="transmembrane region" description="Helical" evidence="1">
    <location>
        <begin position="6"/>
        <end position="26"/>
    </location>
</feature>
<dbReference type="EMBL" id="BAABIL010000166">
    <property type="protein sequence ID" value="GAA4972624.1"/>
    <property type="molecule type" value="Genomic_DNA"/>
</dbReference>
<dbReference type="NCBIfam" id="TIGR00254">
    <property type="entry name" value="GGDEF"/>
    <property type="match status" value="1"/>
</dbReference>
<keyword evidence="1" id="KW-1133">Transmembrane helix</keyword>
<dbReference type="Proteomes" id="UP001501195">
    <property type="component" value="Unassembled WGS sequence"/>
</dbReference>
<dbReference type="SUPFAM" id="SSF55073">
    <property type="entry name" value="Nucleotide cyclase"/>
    <property type="match status" value="1"/>
</dbReference>
<dbReference type="InterPro" id="IPR001633">
    <property type="entry name" value="EAL_dom"/>
</dbReference>
<dbReference type="PANTHER" id="PTHR44757:SF2">
    <property type="entry name" value="BIOFILM ARCHITECTURE MAINTENANCE PROTEIN MBAA"/>
    <property type="match status" value="1"/>
</dbReference>
<dbReference type="Pfam" id="PF00990">
    <property type="entry name" value="GGDEF"/>
    <property type="match status" value="1"/>
</dbReference>
<dbReference type="Gene3D" id="3.30.70.270">
    <property type="match status" value="1"/>
</dbReference>
<dbReference type="InterPro" id="IPR052155">
    <property type="entry name" value="Biofilm_reg_signaling"/>
</dbReference>
<dbReference type="PROSITE" id="PS50887">
    <property type="entry name" value="GGDEF"/>
    <property type="match status" value="1"/>
</dbReference>
<name>A0ABP9HKK1_9ACTN</name>
<dbReference type="PROSITE" id="PS50883">
    <property type="entry name" value="EAL"/>
    <property type="match status" value="1"/>
</dbReference>
<dbReference type="SMART" id="SM00267">
    <property type="entry name" value="GGDEF"/>
    <property type="match status" value="1"/>
</dbReference>
<dbReference type="CDD" id="cd01948">
    <property type="entry name" value="EAL"/>
    <property type="match status" value="1"/>
</dbReference>
<feature type="transmembrane region" description="Helical" evidence="1">
    <location>
        <begin position="33"/>
        <end position="51"/>
    </location>
</feature>
<dbReference type="RefSeq" id="WP_345711569.1">
    <property type="nucleotide sequence ID" value="NZ_BAABIL010000166.1"/>
</dbReference>
<dbReference type="CDD" id="cd01949">
    <property type="entry name" value="GGDEF"/>
    <property type="match status" value="1"/>
</dbReference>
<comment type="caution">
    <text evidence="4">The sequence shown here is derived from an EMBL/GenBank/DDBJ whole genome shotgun (WGS) entry which is preliminary data.</text>
</comment>
<dbReference type="InterPro" id="IPR043128">
    <property type="entry name" value="Rev_trsase/Diguanyl_cyclase"/>
</dbReference>
<dbReference type="SMART" id="SM00052">
    <property type="entry name" value="EAL"/>
    <property type="match status" value="1"/>
</dbReference>
<organism evidence="4 5">
    <name type="scientific">Kineococcus glutinatus</name>
    <dbReference type="NCBI Taxonomy" id="1070872"/>
    <lineage>
        <taxon>Bacteria</taxon>
        <taxon>Bacillati</taxon>
        <taxon>Actinomycetota</taxon>
        <taxon>Actinomycetes</taxon>
        <taxon>Kineosporiales</taxon>
        <taxon>Kineosporiaceae</taxon>
        <taxon>Kineococcus</taxon>
    </lineage>
</organism>
<dbReference type="Gene3D" id="3.20.20.450">
    <property type="entry name" value="EAL domain"/>
    <property type="match status" value="1"/>
</dbReference>
<feature type="transmembrane region" description="Helical" evidence="1">
    <location>
        <begin position="181"/>
        <end position="204"/>
    </location>
</feature>
<keyword evidence="5" id="KW-1185">Reference proteome</keyword>
<feature type="transmembrane region" description="Helical" evidence="1">
    <location>
        <begin position="210"/>
        <end position="229"/>
    </location>
</feature>
<evidence type="ECO:0008006" key="6">
    <source>
        <dbReference type="Google" id="ProtNLM"/>
    </source>
</evidence>
<sequence length="776" mass="81890">MASRVLDGALAALAAAVVVAAVAWFAVTADAGALPTAAAALLVGLVLIQLLTRFPLPLSLRHSGVEVQFDVGLLVFLGVLLPPPAALLVWILCRVPTSLLQRKRWSSRTFNATIGVLSGALALQVLRLLDPVCGDGGSGTLAEAVAVSAGIGVYLVADLLVSAVSVALAEQVPVHSELTRAGTAPAAATVVAVGHLGYLGAVVAEQLSPWFALLLLVPLLVTMTATRTMGESRAVARRNEALLAAATALHTLGRRDELERALRAHARMVVGTPLAALGHEPPGPGECGAAVVTGPGERLWLTAPQRRDPARRAGDARALEALASVGEAAFFRAGVTEEMHALARRDVVTGLPNRLLFSERLAAALQRAREGQRLDRLAVLYLDLDGFKAVNDRFGHDAGDELLRIVTGRLLDVLRGSTTVARLGGDEFGVLVPDCPDVARLCSRLLGALRADVRMRGHVVRVQGSLGVARAGAGDDEGTLLRNADTAMYRAKTAGKNRWVEFRPELLAEDLVRLQVIEDLQQALPRDFPVHYQPIVSLADGSLVGLEALVRWDRRPAGGARGAPAALVMPDVFVAHAEGSGTVVGIGDAVLRTVARDAAVLQEAAGHPLDLMVNVSPVQLRQPGFPARVASAVRAVGAGRLHLEVTESVLIDEESAEVLHELAATGARLSIDDFGTGFSSLGYLRQRPFSSFKVDRTFVRDIAADRRARALVEGMVKMGLALELDVVAEGVEDVEQAGILRAAGCPLAQGHLYCPPLSVAQLHGYLRGRRVPVLQD</sequence>
<evidence type="ECO:0000259" key="2">
    <source>
        <dbReference type="PROSITE" id="PS50883"/>
    </source>
</evidence>
<dbReference type="InterPro" id="IPR000160">
    <property type="entry name" value="GGDEF_dom"/>
</dbReference>
<feature type="transmembrane region" description="Helical" evidence="1">
    <location>
        <begin position="71"/>
        <end position="93"/>
    </location>
</feature>
<feature type="domain" description="EAL" evidence="2">
    <location>
        <begin position="513"/>
        <end position="770"/>
    </location>
</feature>
<keyword evidence="1" id="KW-0472">Membrane</keyword>
<evidence type="ECO:0000256" key="1">
    <source>
        <dbReference type="SAM" id="Phobius"/>
    </source>
</evidence>
<gene>
    <name evidence="4" type="ORF">GCM10023225_12680</name>
</gene>
<evidence type="ECO:0000259" key="3">
    <source>
        <dbReference type="PROSITE" id="PS50887"/>
    </source>
</evidence>
<feature type="domain" description="GGDEF" evidence="3">
    <location>
        <begin position="375"/>
        <end position="504"/>
    </location>
</feature>
<feature type="transmembrane region" description="Helical" evidence="1">
    <location>
        <begin position="146"/>
        <end position="169"/>
    </location>
</feature>
<accession>A0ABP9HKK1</accession>
<evidence type="ECO:0000313" key="5">
    <source>
        <dbReference type="Proteomes" id="UP001501195"/>
    </source>
</evidence>
<evidence type="ECO:0000313" key="4">
    <source>
        <dbReference type="EMBL" id="GAA4972624.1"/>
    </source>
</evidence>
<dbReference type="Pfam" id="PF00563">
    <property type="entry name" value="EAL"/>
    <property type="match status" value="1"/>
</dbReference>
<dbReference type="PANTHER" id="PTHR44757">
    <property type="entry name" value="DIGUANYLATE CYCLASE DGCP"/>
    <property type="match status" value="1"/>
</dbReference>
<reference evidence="5" key="1">
    <citation type="journal article" date="2019" name="Int. J. Syst. Evol. Microbiol.">
        <title>The Global Catalogue of Microorganisms (GCM) 10K type strain sequencing project: providing services to taxonomists for standard genome sequencing and annotation.</title>
        <authorList>
            <consortium name="The Broad Institute Genomics Platform"/>
            <consortium name="The Broad Institute Genome Sequencing Center for Infectious Disease"/>
            <person name="Wu L."/>
            <person name="Ma J."/>
        </authorList>
    </citation>
    <scope>NUCLEOTIDE SEQUENCE [LARGE SCALE GENOMIC DNA]</scope>
    <source>
        <strain evidence="5">JCM 18126</strain>
    </source>
</reference>
<keyword evidence="1" id="KW-0812">Transmembrane</keyword>
<proteinExistence type="predicted"/>
<dbReference type="InterPro" id="IPR035919">
    <property type="entry name" value="EAL_sf"/>
</dbReference>
<dbReference type="SUPFAM" id="SSF141868">
    <property type="entry name" value="EAL domain-like"/>
    <property type="match status" value="1"/>
</dbReference>
<protein>
    <recommendedName>
        <fullName evidence="6">Diguanylate cyclase (GGDEF)-like protein</fullName>
    </recommendedName>
</protein>
<dbReference type="InterPro" id="IPR029787">
    <property type="entry name" value="Nucleotide_cyclase"/>
</dbReference>